<evidence type="ECO:0000313" key="2">
    <source>
        <dbReference type="Proteomes" id="UP000015105"/>
    </source>
</evidence>
<reference evidence="2" key="1">
    <citation type="journal article" date="2014" name="Science">
        <title>Ancient hybridizations among the ancestral genomes of bread wheat.</title>
        <authorList>
            <consortium name="International Wheat Genome Sequencing Consortium,"/>
            <person name="Marcussen T."/>
            <person name="Sandve S.R."/>
            <person name="Heier L."/>
            <person name="Spannagl M."/>
            <person name="Pfeifer M."/>
            <person name="Jakobsen K.S."/>
            <person name="Wulff B.B."/>
            <person name="Steuernagel B."/>
            <person name="Mayer K.F."/>
            <person name="Olsen O.A."/>
        </authorList>
    </citation>
    <scope>NUCLEOTIDE SEQUENCE [LARGE SCALE GENOMIC DNA]</scope>
    <source>
        <strain evidence="2">cv. AL8/78</strain>
    </source>
</reference>
<evidence type="ECO:0000313" key="1">
    <source>
        <dbReference type="EnsemblPlants" id="AET1Gv20725300.20"/>
    </source>
</evidence>
<reference evidence="1" key="4">
    <citation type="submission" date="2019-03" db="UniProtKB">
        <authorList>
            <consortium name="EnsemblPlants"/>
        </authorList>
    </citation>
    <scope>IDENTIFICATION</scope>
</reference>
<organism evidence="1 2">
    <name type="scientific">Aegilops tauschii subsp. strangulata</name>
    <name type="common">Goatgrass</name>
    <dbReference type="NCBI Taxonomy" id="200361"/>
    <lineage>
        <taxon>Eukaryota</taxon>
        <taxon>Viridiplantae</taxon>
        <taxon>Streptophyta</taxon>
        <taxon>Embryophyta</taxon>
        <taxon>Tracheophyta</taxon>
        <taxon>Spermatophyta</taxon>
        <taxon>Magnoliopsida</taxon>
        <taxon>Liliopsida</taxon>
        <taxon>Poales</taxon>
        <taxon>Poaceae</taxon>
        <taxon>BOP clade</taxon>
        <taxon>Pooideae</taxon>
        <taxon>Triticodae</taxon>
        <taxon>Triticeae</taxon>
        <taxon>Triticinae</taxon>
        <taxon>Aegilops</taxon>
    </lineage>
</organism>
<reference evidence="1" key="5">
    <citation type="journal article" date="2021" name="G3 (Bethesda)">
        <title>Aegilops tauschii genome assembly Aet v5.0 features greater sequence contiguity and improved annotation.</title>
        <authorList>
            <person name="Wang L."/>
            <person name="Zhu T."/>
            <person name="Rodriguez J.C."/>
            <person name="Deal K.R."/>
            <person name="Dubcovsky J."/>
            <person name="McGuire P.E."/>
            <person name="Lux T."/>
            <person name="Spannagl M."/>
            <person name="Mayer K.F.X."/>
            <person name="Baldrich P."/>
            <person name="Meyers B.C."/>
            <person name="Huo N."/>
            <person name="Gu Y.Q."/>
            <person name="Zhou H."/>
            <person name="Devos K.M."/>
            <person name="Bennetzen J.L."/>
            <person name="Unver T."/>
            <person name="Budak H."/>
            <person name="Gulick P.J."/>
            <person name="Galiba G."/>
            <person name="Kalapos B."/>
            <person name="Nelson D.R."/>
            <person name="Li P."/>
            <person name="You F.M."/>
            <person name="Luo M.C."/>
            <person name="Dvorak J."/>
        </authorList>
    </citation>
    <scope>NUCLEOTIDE SEQUENCE [LARGE SCALE GENOMIC DNA]</scope>
    <source>
        <strain evidence="1">cv. AL8/78</strain>
    </source>
</reference>
<dbReference type="AlphaFoldDB" id="A0A452ZDK7"/>
<name>A0A452ZDK7_AEGTS</name>
<dbReference type="EnsemblPlants" id="AET1Gv20725300.20">
    <property type="protein sequence ID" value="AET1Gv20725300.20"/>
    <property type="gene ID" value="AET1Gv20725300"/>
</dbReference>
<sequence length="64" mass="7510">MLMPPSASTYHYPKFLISRVRSWVAMPLHPQLSVASFRHDLWSSLHITILLVFSPIRYQVEEDL</sequence>
<dbReference type="Gramene" id="AET1Gv20725300.20">
    <property type="protein sequence ID" value="AET1Gv20725300.20"/>
    <property type="gene ID" value="AET1Gv20725300"/>
</dbReference>
<keyword evidence="2" id="KW-1185">Reference proteome</keyword>
<accession>A0A452ZDK7</accession>
<protein>
    <submittedName>
        <fullName evidence="1">Uncharacterized protein</fullName>
    </submittedName>
</protein>
<reference evidence="1" key="3">
    <citation type="journal article" date="2017" name="Nature">
        <title>Genome sequence of the progenitor of the wheat D genome Aegilops tauschii.</title>
        <authorList>
            <person name="Luo M.C."/>
            <person name="Gu Y.Q."/>
            <person name="Puiu D."/>
            <person name="Wang H."/>
            <person name="Twardziok S.O."/>
            <person name="Deal K.R."/>
            <person name="Huo N."/>
            <person name="Zhu T."/>
            <person name="Wang L."/>
            <person name="Wang Y."/>
            <person name="McGuire P.E."/>
            <person name="Liu S."/>
            <person name="Long H."/>
            <person name="Ramasamy R.K."/>
            <person name="Rodriguez J.C."/>
            <person name="Van S.L."/>
            <person name="Yuan L."/>
            <person name="Wang Z."/>
            <person name="Xia Z."/>
            <person name="Xiao L."/>
            <person name="Anderson O.D."/>
            <person name="Ouyang S."/>
            <person name="Liang Y."/>
            <person name="Zimin A.V."/>
            <person name="Pertea G."/>
            <person name="Qi P."/>
            <person name="Bennetzen J.L."/>
            <person name="Dai X."/>
            <person name="Dawson M.W."/>
            <person name="Muller H.G."/>
            <person name="Kugler K."/>
            <person name="Rivarola-Duarte L."/>
            <person name="Spannagl M."/>
            <person name="Mayer K.F.X."/>
            <person name="Lu F.H."/>
            <person name="Bevan M.W."/>
            <person name="Leroy P."/>
            <person name="Li P."/>
            <person name="You F.M."/>
            <person name="Sun Q."/>
            <person name="Liu Z."/>
            <person name="Lyons E."/>
            <person name="Wicker T."/>
            <person name="Salzberg S.L."/>
            <person name="Devos K.M."/>
            <person name="Dvorak J."/>
        </authorList>
    </citation>
    <scope>NUCLEOTIDE SEQUENCE [LARGE SCALE GENOMIC DNA]</scope>
    <source>
        <strain evidence="1">cv. AL8/78</strain>
    </source>
</reference>
<proteinExistence type="predicted"/>
<dbReference type="Proteomes" id="UP000015105">
    <property type="component" value="Chromosome 1D"/>
</dbReference>
<reference evidence="2" key="2">
    <citation type="journal article" date="2017" name="Nat. Plants">
        <title>The Aegilops tauschii genome reveals multiple impacts of transposons.</title>
        <authorList>
            <person name="Zhao G."/>
            <person name="Zou C."/>
            <person name="Li K."/>
            <person name="Wang K."/>
            <person name="Li T."/>
            <person name="Gao L."/>
            <person name="Zhang X."/>
            <person name="Wang H."/>
            <person name="Yang Z."/>
            <person name="Liu X."/>
            <person name="Jiang W."/>
            <person name="Mao L."/>
            <person name="Kong X."/>
            <person name="Jiao Y."/>
            <person name="Jia J."/>
        </authorList>
    </citation>
    <scope>NUCLEOTIDE SEQUENCE [LARGE SCALE GENOMIC DNA]</scope>
    <source>
        <strain evidence="2">cv. AL8/78</strain>
    </source>
</reference>